<dbReference type="InterPro" id="IPR017441">
    <property type="entry name" value="Protein_kinase_ATP_BS"/>
</dbReference>
<dbReference type="InterPro" id="IPR036860">
    <property type="entry name" value="SH2_dom_sf"/>
</dbReference>
<dbReference type="CDD" id="cd10361">
    <property type="entry name" value="SH2_Fps_family"/>
    <property type="match status" value="1"/>
</dbReference>
<dbReference type="OrthoDB" id="3256376at2759"/>
<gene>
    <name evidence="5" type="ORF">BOKJ2_LOCUS9793</name>
</gene>
<dbReference type="PROSITE" id="PS50011">
    <property type="entry name" value="PROTEIN_KINASE_DOM"/>
    <property type="match status" value="1"/>
</dbReference>
<keyword evidence="1 3" id="KW-0547">Nucleotide-binding</keyword>
<dbReference type="CDD" id="cd00192">
    <property type="entry name" value="PTKc"/>
    <property type="match status" value="1"/>
</dbReference>
<evidence type="ECO:0000256" key="2">
    <source>
        <dbReference type="ARBA" id="ARBA00022840"/>
    </source>
</evidence>
<dbReference type="InterPro" id="IPR035849">
    <property type="entry name" value="Fes/Fps/Fer_SH2"/>
</dbReference>
<dbReference type="SUPFAM" id="SSF56112">
    <property type="entry name" value="Protein kinase-like (PK-like)"/>
    <property type="match status" value="1"/>
</dbReference>
<feature type="binding site" evidence="3">
    <location>
        <position position="164"/>
    </location>
    <ligand>
        <name>ATP</name>
        <dbReference type="ChEBI" id="CHEBI:30616"/>
    </ligand>
</feature>
<dbReference type="PRINTS" id="PR00109">
    <property type="entry name" value="TYRKINASE"/>
</dbReference>
<evidence type="ECO:0000313" key="5">
    <source>
        <dbReference type="EMBL" id="CAD5222737.1"/>
    </source>
</evidence>
<evidence type="ECO:0000313" key="6">
    <source>
        <dbReference type="Proteomes" id="UP000614601"/>
    </source>
</evidence>
<comment type="caution">
    <text evidence="5">The sequence shown here is derived from an EMBL/GenBank/DDBJ whole genome shotgun (WGS) entry which is preliminary data.</text>
</comment>
<dbReference type="Pfam" id="PF07714">
    <property type="entry name" value="PK_Tyr_Ser-Thr"/>
    <property type="match status" value="1"/>
</dbReference>
<sequence length="400" mass="45531">MKSRREQKKEVLSLSRQLSGDFTKLDFWHGLLPDEDTANILKLDGDYLLRGIHKDGQYCVILSIRWGKNVLNAGLTERNSGGWIFQDRPYDTIKEVVDMLQVTKCPITICNVMCYLDTPVRRKAWELRRQMVKLGKELGQGSYGTVYMGQLLIGRNKIIRVAVKVLTEMTAEASNALWKEARYHQSFDHPNCVKMYGVANDALPYYLVMELVNGGSLDKYLIKKGPKLSVKERVTILLDAAKGLDYLHDKGTLHRDVAARNLLIDSNVVKVADFGMSRKCANYKVDTNKPLNLRWLAPEVYKTQTVNKATDVYAFGVTIYEVFSVPYKIPYEKWDANKVFEEVIEGEYRLSLADNVPPYIRQVFGECIGPEEERPPFKSIVICLRNFQEGKNEGGIGVGL</sequence>
<evidence type="ECO:0000259" key="4">
    <source>
        <dbReference type="PROSITE" id="PS50011"/>
    </source>
</evidence>
<dbReference type="AlphaFoldDB" id="A0A811L396"/>
<dbReference type="InterPro" id="IPR001245">
    <property type="entry name" value="Ser-Thr/Tyr_kinase_cat_dom"/>
</dbReference>
<dbReference type="InterPro" id="IPR020635">
    <property type="entry name" value="Tyr_kinase_cat_dom"/>
</dbReference>
<evidence type="ECO:0000256" key="1">
    <source>
        <dbReference type="ARBA" id="ARBA00022741"/>
    </source>
</evidence>
<accession>A0A811L396</accession>
<feature type="domain" description="Protein kinase" evidence="4">
    <location>
        <begin position="132"/>
        <end position="388"/>
    </location>
</feature>
<dbReference type="SUPFAM" id="SSF55550">
    <property type="entry name" value="SH2 domain"/>
    <property type="match status" value="1"/>
</dbReference>
<dbReference type="EMBL" id="CAJFCW020000005">
    <property type="protein sequence ID" value="CAG9116737.1"/>
    <property type="molecule type" value="Genomic_DNA"/>
</dbReference>
<keyword evidence="2 3" id="KW-0067">ATP-binding</keyword>
<dbReference type="Proteomes" id="UP000783686">
    <property type="component" value="Unassembled WGS sequence"/>
</dbReference>
<dbReference type="Gene3D" id="3.30.505.10">
    <property type="entry name" value="SH2 domain"/>
    <property type="match status" value="1"/>
</dbReference>
<dbReference type="GO" id="GO:0004713">
    <property type="term" value="F:protein tyrosine kinase activity"/>
    <property type="evidence" value="ECO:0007669"/>
    <property type="project" value="InterPro"/>
</dbReference>
<dbReference type="InterPro" id="IPR000719">
    <property type="entry name" value="Prot_kinase_dom"/>
</dbReference>
<dbReference type="GO" id="GO:0005524">
    <property type="term" value="F:ATP binding"/>
    <property type="evidence" value="ECO:0007669"/>
    <property type="project" value="UniProtKB-UniRule"/>
</dbReference>
<dbReference type="Proteomes" id="UP000614601">
    <property type="component" value="Unassembled WGS sequence"/>
</dbReference>
<proteinExistence type="predicted"/>
<dbReference type="PROSITE" id="PS00107">
    <property type="entry name" value="PROTEIN_KINASE_ATP"/>
    <property type="match status" value="1"/>
</dbReference>
<name>A0A811L396_9BILA</name>
<protein>
    <recommendedName>
        <fullName evidence="4">Protein kinase domain-containing protein</fullName>
    </recommendedName>
</protein>
<dbReference type="InterPro" id="IPR050198">
    <property type="entry name" value="Non-receptor_tyrosine_kinases"/>
</dbReference>
<reference evidence="5" key="1">
    <citation type="submission" date="2020-09" db="EMBL/GenBank/DDBJ databases">
        <authorList>
            <person name="Kikuchi T."/>
        </authorList>
    </citation>
    <scope>NUCLEOTIDE SEQUENCE</scope>
    <source>
        <strain evidence="5">SH1</strain>
    </source>
</reference>
<evidence type="ECO:0000256" key="3">
    <source>
        <dbReference type="PROSITE-ProRule" id="PRU10141"/>
    </source>
</evidence>
<dbReference type="EMBL" id="CAJFDH010000005">
    <property type="protein sequence ID" value="CAD5222737.1"/>
    <property type="molecule type" value="Genomic_DNA"/>
</dbReference>
<organism evidence="5 6">
    <name type="scientific">Bursaphelenchus okinawaensis</name>
    <dbReference type="NCBI Taxonomy" id="465554"/>
    <lineage>
        <taxon>Eukaryota</taxon>
        <taxon>Metazoa</taxon>
        <taxon>Ecdysozoa</taxon>
        <taxon>Nematoda</taxon>
        <taxon>Chromadorea</taxon>
        <taxon>Rhabditida</taxon>
        <taxon>Tylenchina</taxon>
        <taxon>Tylenchomorpha</taxon>
        <taxon>Aphelenchoidea</taxon>
        <taxon>Aphelenchoididae</taxon>
        <taxon>Bursaphelenchus</taxon>
    </lineage>
</organism>
<dbReference type="PANTHER" id="PTHR24418">
    <property type="entry name" value="TYROSINE-PROTEIN KINASE"/>
    <property type="match status" value="1"/>
</dbReference>
<dbReference type="InterPro" id="IPR011009">
    <property type="entry name" value="Kinase-like_dom_sf"/>
</dbReference>
<dbReference type="SMART" id="SM00219">
    <property type="entry name" value="TyrKc"/>
    <property type="match status" value="1"/>
</dbReference>
<dbReference type="Gene3D" id="1.10.510.10">
    <property type="entry name" value="Transferase(Phosphotransferase) domain 1"/>
    <property type="match status" value="1"/>
</dbReference>
<keyword evidence="6" id="KW-1185">Reference proteome</keyword>